<dbReference type="Proteomes" id="UP000288215">
    <property type="component" value="Unassembled WGS sequence"/>
</dbReference>
<reference evidence="12 13" key="1">
    <citation type="submission" date="2018-12" db="EMBL/GenBank/DDBJ databases">
        <title>The complete genome of the methanogenic archaea of the candidate phylum Verstraetearchaeota, obtained from the metagenome of underground thermal water.</title>
        <authorList>
            <person name="Kadnikov V.V."/>
            <person name="Mardanov A.V."/>
            <person name="Beletsky A.V."/>
            <person name="Karnachuk O.V."/>
            <person name="Ravin N.V."/>
        </authorList>
    </citation>
    <scope>NUCLEOTIDE SEQUENCE [LARGE SCALE GENOMIC DNA]</scope>
    <source>
        <strain evidence="12">Ch88</strain>
    </source>
</reference>
<dbReference type="InterPro" id="IPR011545">
    <property type="entry name" value="DEAD/DEAH_box_helicase_dom"/>
</dbReference>
<dbReference type="InterPro" id="IPR027417">
    <property type="entry name" value="P-loop_NTPase"/>
</dbReference>
<evidence type="ECO:0000256" key="2">
    <source>
        <dbReference type="ARBA" id="ARBA00022763"/>
    </source>
</evidence>
<comment type="similarity">
    <text evidence="9">Belongs to the Lhr helicase family. Lhr-Core subfamily.</text>
</comment>
<dbReference type="GO" id="GO:0016887">
    <property type="term" value="F:ATP hydrolysis activity"/>
    <property type="evidence" value="ECO:0007669"/>
    <property type="project" value="TreeGrafter"/>
</dbReference>
<organism evidence="12 13">
    <name type="scientific">Methanosuratincola subterraneus</name>
    <dbReference type="NCBI Taxonomy" id="2593994"/>
    <lineage>
        <taxon>Archaea</taxon>
        <taxon>Thermoproteota</taxon>
        <taxon>Methanosuratincolia</taxon>
        <taxon>Candidatus Methanomethylicales</taxon>
        <taxon>Candidatus Methanomethylicaceae</taxon>
        <taxon>Candidatus Methanosuratincola (ex Vanwonterghem et al. 2016)</taxon>
    </lineage>
</organism>
<dbReference type="PIRSF" id="PIRSF037307">
    <property type="entry name" value="Lhr-like_helic_prd"/>
    <property type="match status" value="1"/>
</dbReference>
<dbReference type="CDD" id="cd17922">
    <property type="entry name" value="DEXHc_LHR-like"/>
    <property type="match status" value="1"/>
</dbReference>
<dbReference type="AlphaFoldDB" id="A0A3S3RFA5"/>
<dbReference type="Pfam" id="PF08494">
    <property type="entry name" value="DEAD_assoc"/>
    <property type="match status" value="1"/>
</dbReference>
<dbReference type="SUPFAM" id="SSF52540">
    <property type="entry name" value="P-loop containing nucleoside triphosphate hydrolases"/>
    <property type="match status" value="1"/>
</dbReference>
<name>A0A3S3RFA5_METS7</name>
<dbReference type="InterPro" id="IPR014001">
    <property type="entry name" value="Helicase_ATP-bd"/>
</dbReference>
<dbReference type="SMART" id="SM00487">
    <property type="entry name" value="DEXDc"/>
    <property type="match status" value="1"/>
</dbReference>
<dbReference type="InterPro" id="IPR017170">
    <property type="entry name" value="Lhr-like"/>
</dbReference>
<keyword evidence="6" id="KW-0238">DNA-binding</keyword>
<keyword evidence="7" id="KW-0234">DNA repair</keyword>
<keyword evidence="1" id="KW-0547">Nucleotide-binding</keyword>
<keyword evidence="3" id="KW-0378">Hydrolase</keyword>
<dbReference type="EMBL" id="RXGA01000001">
    <property type="protein sequence ID" value="RWX74073.1"/>
    <property type="molecule type" value="Genomic_DNA"/>
</dbReference>
<dbReference type="Pfam" id="PF19306">
    <property type="entry name" value="WHD_Lhr"/>
    <property type="match status" value="1"/>
</dbReference>
<evidence type="ECO:0000259" key="10">
    <source>
        <dbReference type="PROSITE" id="PS51192"/>
    </source>
</evidence>
<evidence type="ECO:0000313" key="13">
    <source>
        <dbReference type="Proteomes" id="UP000288215"/>
    </source>
</evidence>
<dbReference type="GO" id="GO:0006281">
    <property type="term" value="P:DNA repair"/>
    <property type="evidence" value="ECO:0007669"/>
    <property type="project" value="UniProtKB-KW"/>
</dbReference>
<keyword evidence="8" id="KW-0413">Isomerase</keyword>
<feature type="domain" description="Helicase C-terminal" evidence="11">
    <location>
        <begin position="252"/>
        <end position="399"/>
    </location>
</feature>
<dbReference type="CDD" id="cd18796">
    <property type="entry name" value="SF2_C_LHR"/>
    <property type="match status" value="1"/>
</dbReference>
<dbReference type="InterPro" id="IPR045628">
    <property type="entry name" value="Lhr_WH_dom"/>
</dbReference>
<keyword evidence="4 12" id="KW-0347">Helicase</keyword>
<protein>
    <submittedName>
        <fullName evidence="12">ATP-dependent helicase</fullName>
    </submittedName>
</protein>
<dbReference type="Pfam" id="PF00270">
    <property type="entry name" value="DEAD"/>
    <property type="match status" value="1"/>
</dbReference>
<evidence type="ECO:0000256" key="3">
    <source>
        <dbReference type="ARBA" id="ARBA00022801"/>
    </source>
</evidence>
<dbReference type="InterPro" id="IPR001650">
    <property type="entry name" value="Helicase_C-like"/>
</dbReference>
<dbReference type="GO" id="GO:0005524">
    <property type="term" value="F:ATP binding"/>
    <property type="evidence" value="ECO:0007669"/>
    <property type="project" value="UniProtKB-KW"/>
</dbReference>
<feature type="domain" description="Helicase ATP-binding" evidence="10">
    <location>
        <begin position="32"/>
        <end position="210"/>
    </location>
</feature>
<evidence type="ECO:0000256" key="9">
    <source>
        <dbReference type="ARBA" id="ARBA00093467"/>
    </source>
</evidence>
<evidence type="ECO:0000256" key="5">
    <source>
        <dbReference type="ARBA" id="ARBA00022840"/>
    </source>
</evidence>
<evidence type="ECO:0000256" key="4">
    <source>
        <dbReference type="ARBA" id="ARBA00022806"/>
    </source>
</evidence>
<dbReference type="PANTHER" id="PTHR47962">
    <property type="entry name" value="ATP-DEPENDENT HELICASE LHR-RELATED-RELATED"/>
    <property type="match status" value="1"/>
</dbReference>
<dbReference type="InterPro" id="IPR052511">
    <property type="entry name" value="ATP-dep_Helicase"/>
</dbReference>
<evidence type="ECO:0000256" key="7">
    <source>
        <dbReference type="ARBA" id="ARBA00023204"/>
    </source>
</evidence>
<dbReference type="PROSITE" id="PS51192">
    <property type="entry name" value="HELICASE_ATP_BIND_1"/>
    <property type="match status" value="1"/>
</dbReference>
<evidence type="ECO:0000313" key="12">
    <source>
        <dbReference type="EMBL" id="RWX74073.1"/>
    </source>
</evidence>
<gene>
    <name evidence="12" type="ORF">Metus_0098</name>
</gene>
<evidence type="ECO:0000256" key="1">
    <source>
        <dbReference type="ARBA" id="ARBA00022741"/>
    </source>
</evidence>
<dbReference type="PROSITE" id="PS51194">
    <property type="entry name" value="HELICASE_CTER"/>
    <property type="match status" value="1"/>
</dbReference>
<dbReference type="InterPro" id="IPR013701">
    <property type="entry name" value="Lhr-like_DEAD/DEAH_assoc"/>
</dbReference>
<accession>A0A3S3RFA5</accession>
<proteinExistence type="inferred from homology"/>
<evidence type="ECO:0000256" key="6">
    <source>
        <dbReference type="ARBA" id="ARBA00023125"/>
    </source>
</evidence>
<evidence type="ECO:0000259" key="11">
    <source>
        <dbReference type="PROSITE" id="PS51194"/>
    </source>
</evidence>
<evidence type="ECO:0000256" key="8">
    <source>
        <dbReference type="ARBA" id="ARBA00023235"/>
    </source>
</evidence>
<dbReference type="Gene3D" id="3.40.50.300">
    <property type="entry name" value="P-loop containing nucleotide triphosphate hydrolases"/>
    <property type="match status" value="2"/>
</dbReference>
<comment type="caution">
    <text evidence="12">The sequence shown here is derived from an EMBL/GenBank/DDBJ whole genome shotgun (WGS) entry which is preliminary data.</text>
</comment>
<dbReference type="SMART" id="SM00490">
    <property type="entry name" value="HELICc"/>
    <property type="match status" value="1"/>
</dbReference>
<dbReference type="GO" id="GO:0140097">
    <property type="term" value="F:catalytic activity, acting on DNA"/>
    <property type="evidence" value="ECO:0007669"/>
    <property type="project" value="UniProtKB-ARBA"/>
</dbReference>
<dbReference type="GO" id="GO:0003677">
    <property type="term" value="F:DNA binding"/>
    <property type="evidence" value="ECO:0007669"/>
    <property type="project" value="UniProtKB-KW"/>
</dbReference>
<dbReference type="PANTHER" id="PTHR47962:SF5">
    <property type="entry name" value="ATP-DEPENDENT HELICASE LHR-RELATED"/>
    <property type="match status" value="1"/>
</dbReference>
<dbReference type="Pfam" id="PF00271">
    <property type="entry name" value="Helicase_C"/>
    <property type="match status" value="1"/>
</dbReference>
<keyword evidence="2" id="KW-0227">DNA damage</keyword>
<keyword evidence="5" id="KW-0067">ATP-binding</keyword>
<sequence>MDDLFSAFSKPIQRIILEKGFKGFTEPQSKAIPLIMEGKNVLVIAPTGTGKTEAAFLPVLDRIIREGGTCGIRVLYISPLRALNRDLLDRLHWWCSRLDLKVAVRHGDTETKERGRQTMAPPDIMITTPETLQAMLPGRNLKRHLSKVRWVIVDEVHELANDKRGVQLAVALERLREITSVEPQVIGLSATIGSPDLVGKFLVGSERGCEIVRVSVAKDLKLDVVFPEAENSDYDLAERLATFPEVAARLRNLRDLIEKNRSTLIFTNTRSEAEILASRFRIWDVNAPISIHHGSLAKSSRVEVESSLKKGELKGVVCTSSLELGIDIGNVDLVIQYNSPRQVTRLLQRVGRSGHWVGGVSRGVIITMDSDDALESAVIVRKALAEELEEVKIIENPCDVLTHQLAGLLLDEGRMGVSDALSIVRRAYPFAALEERRLERVLEYMSNRRPRLALYLPEEGVFIKSRPKEALYQYYFENLSMIPEEKHYVVIDEKTDEAIGLLDEAFVAEYGEPGVKFIVRGSPWKIIQVYKSTVYVRAEDDPTGAIPDWIGDEIPVPFEIAQEVGSIRRRAASALRQGKDYGMVIDELLKDYPISRDTLYRALQELKEQAEGLWEIPTDDVVTVEGWEGYVIVSCAFGLMINKALSRILGYMITERTGVGAGTSQDAYRVFVKANVSPALVAEILKGLEAEGVRKVAEVAVERTGLFRRRLIHVAKRMGIISKEAEISDVGSAQLVENLKGSIVYEEAMSEVFSKDLDIEGLVSVVEGIKSGRFKVRVMDPELPLSPISRIGIRELSWKTDLVPADRLRRLLIESTKARLLNEARVAVCAECFRFVENVKIKRFISGFRCPECGSAKIGLLDEDPNEVAQMAAERSELGKVSEKHKPMLKEAVETGELTEEYGLQAAMAIASRSLPKPVAFTIATSRTKDLDSLVDMIIREEKNALKSRFRHRKQEAQG</sequence>
<dbReference type="GO" id="GO:0004386">
    <property type="term" value="F:helicase activity"/>
    <property type="evidence" value="ECO:0007669"/>
    <property type="project" value="UniProtKB-KW"/>
</dbReference>